<feature type="compositionally biased region" description="Polar residues" evidence="4">
    <location>
        <begin position="242"/>
        <end position="258"/>
    </location>
</feature>
<evidence type="ECO:0000256" key="4">
    <source>
        <dbReference type="SAM" id="MobiDB-lite"/>
    </source>
</evidence>
<dbReference type="AlphaFoldDB" id="A0A0G4FB76"/>
<evidence type="ECO:0000256" key="3">
    <source>
        <dbReference type="ARBA" id="ARBA00023180"/>
    </source>
</evidence>
<feature type="compositionally biased region" description="Basic and acidic residues" evidence="4">
    <location>
        <begin position="188"/>
        <end position="202"/>
    </location>
</feature>
<keyword evidence="3" id="KW-0325">Glycoprotein</keyword>
<dbReference type="Pfam" id="PF04577">
    <property type="entry name" value="Glyco_transf_61"/>
    <property type="match status" value="1"/>
</dbReference>
<feature type="region of interest" description="Disordered" evidence="4">
    <location>
        <begin position="1"/>
        <end position="24"/>
    </location>
</feature>
<evidence type="ECO:0000256" key="1">
    <source>
        <dbReference type="ARBA" id="ARBA00022676"/>
    </source>
</evidence>
<keyword evidence="1" id="KW-0328">Glycosyltransferase</keyword>
<sequence>MLEGARSPFQSPSSVSSRFSPGGRRKQGVSIVYLVLALLAVSGFLVSFLLWRALWLRGEAQRNKPTGDPLEAPAPPGRTRRADLTASGGGRGKVSLGEEGGSGSSGVYGGKGVTADSVGSFPSAPGGVSSKNQKESSGPSKHQNNLRLRESVQSLEEVISKLSVQAERLEEKLERVEASVAVSAENNQRAEEKKGEDEHEGRTPSPSSSSTGSPPVTQQPQDSASASASESKGTLPAVSDTVKPQTTLDTSPSVSSSVEKILRGDELHEFFSLAEKRDFDETIARLEELREKDTNKGLSQKCKNYAGSGLVSALRKNKADLCVPGSGPSSWQVHWTTGEQASMKDFVFLSATNVSIEQKKVGGDTPVKLQMRADCDLQKPPSASIRTDLYSKANDKNNLLDMGATAVRESPLKCDSVIDHSILILDGSVDLWNWWWLWVKLHRQVLAVVADAEETTGPPQVVFTSALTNDGTPRWKTIERGREPLGDFFEYAISASAHQAIHLKTSPLPEGHRVCAKHVIWVPPSPNILQNHEHPDSGKCFSSFMAAAQIHVRSNIGLPTRPRGKVPRVVYIARDSREEMNWTSWQKQRLVKNENEVIARLREECEKRGIPFEDLHFYGDGLKKSFREQALLASRGDILVGLHGAGLNLFLFLPPQSVVCELSLGMTNIQKNSQNTAAMVDGGYVRVGITKGGDGKLDGTSIGNAWEKGVKASIKKWFELGGDSKGAEAVLTS</sequence>
<gene>
    <name evidence="7" type="ORF">Cvel_16134</name>
</gene>
<accession>A0A0G4FB76</accession>
<evidence type="ECO:0000256" key="5">
    <source>
        <dbReference type="SAM" id="Phobius"/>
    </source>
</evidence>
<evidence type="ECO:0000259" key="6">
    <source>
        <dbReference type="Pfam" id="PF04577"/>
    </source>
</evidence>
<evidence type="ECO:0000313" key="7">
    <source>
        <dbReference type="EMBL" id="CEM10198.1"/>
    </source>
</evidence>
<feature type="compositionally biased region" description="Polar residues" evidence="4">
    <location>
        <begin position="129"/>
        <end position="147"/>
    </location>
</feature>
<feature type="region of interest" description="Disordered" evidence="4">
    <location>
        <begin position="62"/>
        <end position="147"/>
    </location>
</feature>
<dbReference type="PANTHER" id="PTHR20961">
    <property type="entry name" value="GLYCOSYLTRANSFERASE"/>
    <property type="match status" value="1"/>
</dbReference>
<keyword evidence="5" id="KW-0812">Transmembrane</keyword>
<dbReference type="InterPro" id="IPR049625">
    <property type="entry name" value="Glyco_transf_61_cat"/>
</dbReference>
<proteinExistence type="predicted"/>
<feature type="transmembrane region" description="Helical" evidence="5">
    <location>
        <begin position="31"/>
        <end position="55"/>
    </location>
</feature>
<protein>
    <recommendedName>
        <fullName evidence="6">Glycosyltransferase 61 catalytic domain-containing protein</fullName>
    </recommendedName>
</protein>
<feature type="compositionally biased region" description="Gly residues" evidence="4">
    <location>
        <begin position="87"/>
        <end position="112"/>
    </location>
</feature>
<dbReference type="InterPro" id="IPR007657">
    <property type="entry name" value="Glycosyltransferase_61"/>
</dbReference>
<dbReference type="VEuPathDB" id="CryptoDB:Cvel_16134"/>
<feature type="domain" description="Glycosyltransferase 61 catalytic" evidence="6">
    <location>
        <begin position="529"/>
        <end position="660"/>
    </location>
</feature>
<name>A0A0G4FB76_9ALVE</name>
<feature type="region of interest" description="Disordered" evidence="4">
    <location>
        <begin position="180"/>
        <end position="258"/>
    </location>
</feature>
<keyword evidence="5" id="KW-0472">Membrane</keyword>
<keyword evidence="5" id="KW-1133">Transmembrane helix</keyword>
<keyword evidence="2" id="KW-0808">Transferase</keyword>
<dbReference type="EMBL" id="CDMZ01000252">
    <property type="protein sequence ID" value="CEM10198.1"/>
    <property type="molecule type" value="Genomic_DNA"/>
</dbReference>
<feature type="compositionally biased region" description="Low complexity" evidence="4">
    <location>
        <begin position="1"/>
        <end position="22"/>
    </location>
</feature>
<organism evidence="7">
    <name type="scientific">Chromera velia CCMP2878</name>
    <dbReference type="NCBI Taxonomy" id="1169474"/>
    <lineage>
        <taxon>Eukaryota</taxon>
        <taxon>Sar</taxon>
        <taxon>Alveolata</taxon>
        <taxon>Colpodellida</taxon>
        <taxon>Chromeraceae</taxon>
        <taxon>Chromera</taxon>
    </lineage>
</organism>
<feature type="compositionally biased region" description="Low complexity" evidence="4">
    <location>
        <begin position="203"/>
        <end position="231"/>
    </location>
</feature>
<evidence type="ECO:0000256" key="2">
    <source>
        <dbReference type="ARBA" id="ARBA00022679"/>
    </source>
</evidence>
<reference evidence="7" key="1">
    <citation type="submission" date="2014-11" db="EMBL/GenBank/DDBJ databases">
        <authorList>
            <person name="Otto D Thomas"/>
            <person name="Naeem Raeece"/>
        </authorList>
    </citation>
    <scope>NUCLEOTIDE SEQUENCE</scope>
</reference>
<dbReference type="GO" id="GO:0016757">
    <property type="term" value="F:glycosyltransferase activity"/>
    <property type="evidence" value="ECO:0007669"/>
    <property type="project" value="UniProtKB-KW"/>
</dbReference>